<proteinExistence type="predicted"/>
<accession>A0ABD0K914</accession>
<dbReference type="EMBL" id="JACVVK020000225">
    <property type="protein sequence ID" value="KAK7483558.1"/>
    <property type="molecule type" value="Genomic_DNA"/>
</dbReference>
<name>A0ABD0K914_9CAEN</name>
<reference evidence="1 2" key="1">
    <citation type="journal article" date="2023" name="Sci. Data">
        <title>Genome assembly of the Korean intertidal mud-creeper Batillaria attramentaria.</title>
        <authorList>
            <person name="Patra A.K."/>
            <person name="Ho P.T."/>
            <person name="Jun S."/>
            <person name="Lee S.J."/>
            <person name="Kim Y."/>
            <person name="Won Y.J."/>
        </authorList>
    </citation>
    <scope>NUCLEOTIDE SEQUENCE [LARGE SCALE GENOMIC DNA]</scope>
    <source>
        <strain evidence="1">Wonlab-2016</strain>
    </source>
</reference>
<gene>
    <name evidence="1" type="ORF">BaRGS_00025232</name>
</gene>
<evidence type="ECO:0000313" key="1">
    <source>
        <dbReference type="EMBL" id="KAK7483558.1"/>
    </source>
</evidence>
<sequence>MQTINITSSILFPNRLILSDSQLANAAHRLCTIAEPVERTPFSSVTIGRVNAPGLIFCPGGTKRERRWRQKQEAEKTCPKCCVGLQWKYRRPNLRIRPLGPR</sequence>
<evidence type="ECO:0000313" key="2">
    <source>
        <dbReference type="Proteomes" id="UP001519460"/>
    </source>
</evidence>
<dbReference type="Proteomes" id="UP001519460">
    <property type="component" value="Unassembled WGS sequence"/>
</dbReference>
<protein>
    <submittedName>
        <fullName evidence="1">Uncharacterized protein</fullName>
    </submittedName>
</protein>
<feature type="non-terminal residue" evidence="1">
    <location>
        <position position="102"/>
    </location>
</feature>
<dbReference type="AlphaFoldDB" id="A0ABD0K914"/>
<organism evidence="1 2">
    <name type="scientific">Batillaria attramentaria</name>
    <dbReference type="NCBI Taxonomy" id="370345"/>
    <lineage>
        <taxon>Eukaryota</taxon>
        <taxon>Metazoa</taxon>
        <taxon>Spiralia</taxon>
        <taxon>Lophotrochozoa</taxon>
        <taxon>Mollusca</taxon>
        <taxon>Gastropoda</taxon>
        <taxon>Caenogastropoda</taxon>
        <taxon>Sorbeoconcha</taxon>
        <taxon>Cerithioidea</taxon>
        <taxon>Batillariidae</taxon>
        <taxon>Batillaria</taxon>
    </lineage>
</organism>
<comment type="caution">
    <text evidence="1">The sequence shown here is derived from an EMBL/GenBank/DDBJ whole genome shotgun (WGS) entry which is preliminary data.</text>
</comment>
<keyword evidence="2" id="KW-1185">Reference proteome</keyword>